<dbReference type="AlphaFoldDB" id="F8WVP1"/>
<organism evidence="2 3">
    <name type="scientific">Dysgonomonas mossii DSM 22836</name>
    <dbReference type="NCBI Taxonomy" id="742767"/>
    <lineage>
        <taxon>Bacteria</taxon>
        <taxon>Pseudomonadati</taxon>
        <taxon>Bacteroidota</taxon>
        <taxon>Bacteroidia</taxon>
        <taxon>Bacteroidales</taxon>
        <taxon>Dysgonomonadaceae</taxon>
        <taxon>Dysgonomonas</taxon>
    </lineage>
</organism>
<feature type="transmembrane region" description="Helical" evidence="1">
    <location>
        <begin position="15"/>
        <end position="34"/>
    </location>
</feature>
<accession>F8WVP1</accession>
<dbReference type="PANTHER" id="PTHR21180">
    <property type="entry name" value="ENDONUCLEASE/EXONUCLEASE/PHOSPHATASE FAMILY DOMAIN-CONTAINING PROTEIN 1"/>
    <property type="match status" value="1"/>
</dbReference>
<sequence length="224" mass="26063">MSWKDYLYIQKGDRIAIILLLVLIVISGGIYILVSIEKESDKTICPESEKEFHTFIEKLKDRDSTTSYPEKNQIQKDDTHYTAYPHQEKLKTGETIEINSSDTTDLKKIPGIGSAFSNRIVKYRNLLGGYNNLNQLKEVWGMDDDLFNKIIPYLKVVPNTEKIKVNTASFEELNKHPYIKYKRAKIIIDIRERKGKIESMDRLSLLEEFTDSDTKRLTPYLSFD</sequence>
<evidence type="ECO:0000313" key="3">
    <source>
        <dbReference type="Proteomes" id="UP000006420"/>
    </source>
</evidence>
<comment type="caution">
    <text evidence="2">The sequence shown here is derived from an EMBL/GenBank/DDBJ whole genome shotgun (WGS) entry which is preliminary data.</text>
</comment>
<keyword evidence="1" id="KW-0812">Transmembrane</keyword>
<dbReference type="GeneID" id="78081065"/>
<dbReference type="GO" id="GO:0015627">
    <property type="term" value="C:type II protein secretion system complex"/>
    <property type="evidence" value="ECO:0007669"/>
    <property type="project" value="TreeGrafter"/>
</dbReference>
<dbReference type="EMBL" id="ADLW01000001">
    <property type="protein sequence ID" value="EGK06506.1"/>
    <property type="molecule type" value="Genomic_DNA"/>
</dbReference>
<gene>
    <name evidence="2" type="ORF">HMPREF9456_00380</name>
</gene>
<proteinExistence type="predicted"/>
<dbReference type="Proteomes" id="UP000006420">
    <property type="component" value="Unassembled WGS sequence"/>
</dbReference>
<dbReference type="Pfam" id="PF12836">
    <property type="entry name" value="HHH_3"/>
    <property type="match status" value="2"/>
</dbReference>
<keyword evidence="1" id="KW-1133">Transmembrane helix</keyword>
<dbReference type="HOGENOM" id="CLU_077104_1_0_10"/>
<protein>
    <recommendedName>
        <fullName evidence="4">Soluble ligand binding domain-containing protein</fullName>
    </recommendedName>
</protein>
<evidence type="ECO:0000256" key="1">
    <source>
        <dbReference type="SAM" id="Phobius"/>
    </source>
</evidence>
<dbReference type="RefSeq" id="WP_006841753.1">
    <property type="nucleotide sequence ID" value="NZ_AQWJ01000001.1"/>
</dbReference>
<dbReference type="InterPro" id="IPR010994">
    <property type="entry name" value="RuvA_2-like"/>
</dbReference>
<name>F8WVP1_9BACT</name>
<dbReference type="Gene3D" id="1.10.150.280">
    <property type="entry name" value="AF1531-like domain"/>
    <property type="match status" value="2"/>
</dbReference>
<keyword evidence="1" id="KW-0472">Membrane</keyword>
<dbReference type="STRING" id="742767.HMPREF9456_00380"/>
<dbReference type="OrthoDB" id="981124at2"/>
<dbReference type="GO" id="GO:0015628">
    <property type="term" value="P:protein secretion by the type II secretion system"/>
    <property type="evidence" value="ECO:0007669"/>
    <property type="project" value="TreeGrafter"/>
</dbReference>
<reference evidence="2 3" key="1">
    <citation type="submission" date="2011-04" db="EMBL/GenBank/DDBJ databases">
        <title>The Genome Sequence of Dysgonomonas mossii DSM 22836.</title>
        <authorList>
            <consortium name="The Broad Institute Genome Sequencing Platform"/>
            <person name="Earl A."/>
            <person name="Ward D."/>
            <person name="Feldgarden M."/>
            <person name="Gevers D."/>
            <person name="Pudlo N."/>
            <person name="Martens E."/>
            <person name="Allen-Vercoe E."/>
            <person name="Young S.K."/>
            <person name="Zeng Q."/>
            <person name="Gargeya S."/>
            <person name="Fitzgerald M."/>
            <person name="Haas B."/>
            <person name="Abouelleil A."/>
            <person name="Alvarado L."/>
            <person name="Arachchi H.M."/>
            <person name="Berlin A."/>
            <person name="Brown A."/>
            <person name="Chapman S.B."/>
            <person name="Chen Z."/>
            <person name="Dunbar C."/>
            <person name="Freedman E."/>
            <person name="Gearin G."/>
            <person name="Gellesch M."/>
            <person name="Goldberg J."/>
            <person name="Griggs A."/>
            <person name="Gujja S."/>
            <person name="Heiman D."/>
            <person name="Howarth C."/>
            <person name="Larson L."/>
            <person name="Lui A."/>
            <person name="MacDonald P.J.P."/>
            <person name="Mehta T."/>
            <person name="Montmayeur A."/>
            <person name="Murphy C."/>
            <person name="Neiman D."/>
            <person name="Pearson M."/>
            <person name="Priest M."/>
            <person name="Roberts A."/>
            <person name="Saif S."/>
            <person name="Shea T."/>
            <person name="Shenoy N."/>
            <person name="Sisk P."/>
            <person name="Stolte C."/>
            <person name="Sykes S."/>
            <person name="Yandava C."/>
            <person name="Wortman J."/>
            <person name="Nusbaum C."/>
            <person name="Birren B."/>
        </authorList>
    </citation>
    <scope>NUCLEOTIDE SEQUENCE [LARGE SCALE GENOMIC DNA]</scope>
    <source>
        <strain evidence="2 3">DSM 22836</strain>
    </source>
</reference>
<dbReference type="eggNOG" id="COG1555">
    <property type="taxonomic scope" value="Bacteria"/>
</dbReference>
<dbReference type="PANTHER" id="PTHR21180:SF32">
    <property type="entry name" value="ENDONUCLEASE_EXONUCLEASE_PHOSPHATASE FAMILY DOMAIN-CONTAINING PROTEIN 1"/>
    <property type="match status" value="1"/>
</dbReference>
<evidence type="ECO:0008006" key="4">
    <source>
        <dbReference type="Google" id="ProtNLM"/>
    </source>
</evidence>
<evidence type="ECO:0000313" key="2">
    <source>
        <dbReference type="EMBL" id="EGK06506.1"/>
    </source>
</evidence>
<keyword evidence="3" id="KW-1185">Reference proteome</keyword>
<dbReference type="SUPFAM" id="SSF47781">
    <property type="entry name" value="RuvA domain 2-like"/>
    <property type="match status" value="2"/>
</dbReference>
<dbReference type="InterPro" id="IPR051675">
    <property type="entry name" value="Endo/Exo/Phosphatase_dom_1"/>
</dbReference>